<name>A0AAV0CI98_9ASTE</name>
<dbReference type="PANTHER" id="PTHR31147:SF66">
    <property type="entry name" value="OS05G0315700 PROTEIN"/>
    <property type="match status" value="1"/>
</dbReference>
<comment type="similarity">
    <text evidence="1">Belongs to the plant acyltransferase family.</text>
</comment>
<protein>
    <submittedName>
        <fullName evidence="3">Uncharacterized protein</fullName>
    </submittedName>
</protein>
<dbReference type="InterPro" id="IPR023213">
    <property type="entry name" value="CAT-like_dom_sf"/>
</dbReference>
<dbReference type="PANTHER" id="PTHR31147">
    <property type="entry name" value="ACYL TRANSFERASE 4"/>
    <property type="match status" value="1"/>
</dbReference>
<organism evidence="3 4">
    <name type="scientific">Cuscuta epithymum</name>
    <dbReference type="NCBI Taxonomy" id="186058"/>
    <lineage>
        <taxon>Eukaryota</taxon>
        <taxon>Viridiplantae</taxon>
        <taxon>Streptophyta</taxon>
        <taxon>Embryophyta</taxon>
        <taxon>Tracheophyta</taxon>
        <taxon>Spermatophyta</taxon>
        <taxon>Magnoliopsida</taxon>
        <taxon>eudicotyledons</taxon>
        <taxon>Gunneridae</taxon>
        <taxon>Pentapetalae</taxon>
        <taxon>asterids</taxon>
        <taxon>lamiids</taxon>
        <taxon>Solanales</taxon>
        <taxon>Convolvulaceae</taxon>
        <taxon>Cuscuteae</taxon>
        <taxon>Cuscuta</taxon>
        <taxon>Cuscuta subgen. Cuscuta</taxon>
    </lineage>
</organism>
<dbReference type="EMBL" id="CAMAPF010000030">
    <property type="protein sequence ID" value="CAH9076212.1"/>
    <property type="molecule type" value="Genomic_DNA"/>
</dbReference>
<dbReference type="Proteomes" id="UP001152523">
    <property type="component" value="Unassembled WGS sequence"/>
</dbReference>
<dbReference type="InterPro" id="IPR050898">
    <property type="entry name" value="Plant_acyltransferase"/>
</dbReference>
<evidence type="ECO:0000313" key="3">
    <source>
        <dbReference type="EMBL" id="CAH9076212.1"/>
    </source>
</evidence>
<evidence type="ECO:0000256" key="1">
    <source>
        <dbReference type="ARBA" id="ARBA00009861"/>
    </source>
</evidence>
<dbReference type="GO" id="GO:0016740">
    <property type="term" value="F:transferase activity"/>
    <property type="evidence" value="ECO:0007669"/>
    <property type="project" value="UniProtKB-KW"/>
</dbReference>
<keyword evidence="2" id="KW-0808">Transferase</keyword>
<evidence type="ECO:0000313" key="4">
    <source>
        <dbReference type="Proteomes" id="UP001152523"/>
    </source>
</evidence>
<reference evidence="3" key="1">
    <citation type="submission" date="2022-07" db="EMBL/GenBank/DDBJ databases">
        <authorList>
            <person name="Macas J."/>
            <person name="Novak P."/>
            <person name="Neumann P."/>
        </authorList>
    </citation>
    <scope>NUCLEOTIDE SEQUENCE</scope>
</reference>
<evidence type="ECO:0000256" key="2">
    <source>
        <dbReference type="ARBA" id="ARBA00022679"/>
    </source>
</evidence>
<accession>A0AAV0CI98</accession>
<proteinExistence type="inferred from homology"/>
<dbReference type="Pfam" id="PF02458">
    <property type="entry name" value="Transferase"/>
    <property type="match status" value="1"/>
</dbReference>
<dbReference type="Gene3D" id="3.30.559.10">
    <property type="entry name" value="Chloramphenicol acetyltransferase-like domain"/>
    <property type="match status" value="2"/>
</dbReference>
<comment type="caution">
    <text evidence="3">The sequence shown here is derived from an EMBL/GenBank/DDBJ whole genome shotgun (WGS) entry which is preliminary data.</text>
</comment>
<dbReference type="AlphaFoldDB" id="A0AAV0CI98"/>
<keyword evidence="4" id="KW-1185">Reference proteome</keyword>
<sequence>MGCLFPPRLSVRMCKPELVTPKTPTPREKKPLSDIDDQASLRYQMPGLWFYQPKTAAASKLRNGDDDYDDPASLIKDGLAKALVYFYPLAGRLFEGPNKKLTVDCNGEGVLFVRAEADLPLRKLGRFVQSPSPYLRKLLHHVPGSDGITGAPLLLIQVTRFTCGGFALGVRFNHTMVDGYGLTLFLKTVCELATGAPEPSVLPVWERELLTAANSSPTTTQHAVAPTSTNMKFKPLDMEWWASVIVDFEKMAARPRFFFFPAILKPILAQRSFTLTPQDIQALKDQVLEEGFGKCTTFEVISACLWKCRTVGLQLHPDTTVTVTFPSDIRGRSSVTGLTLPRGYYGNGIVMLSAAANAKVLCESPLSYAIQLIREAKEKLNLDYVKSVINFMVVNGRPRMPVARNLLVSDLSRIGLEKLDIGWGNAIYAGGAMAAYGATFLERPVSTASVESSVLVPIALPYISMLIFNREFKKVALSSSNKRPMRPSIN</sequence>
<gene>
    <name evidence="3" type="ORF">CEPIT_LOCUS5807</name>
</gene>